<evidence type="ECO:0000256" key="5">
    <source>
        <dbReference type="SAM" id="MobiDB-lite"/>
    </source>
</evidence>
<organism evidence="8 9">
    <name type="scientific">Qipengyuania mesophila</name>
    <dbReference type="NCBI Taxonomy" id="2867246"/>
    <lineage>
        <taxon>Bacteria</taxon>
        <taxon>Pseudomonadati</taxon>
        <taxon>Pseudomonadota</taxon>
        <taxon>Alphaproteobacteria</taxon>
        <taxon>Sphingomonadales</taxon>
        <taxon>Erythrobacteraceae</taxon>
        <taxon>Qipengyuania</taxon>
    </lineage>
</organism>
<feature type="domain" description="Cytochrome c" evidence="7">
    <location>
        <begin position="76"/>
        <end position="155"/>
    </location>
</feature>
<protein>
    <submittedName>
        <fullName evidence="8">C-type cytochrome</fullName>
    </submittedName>
</protein>
<evidence type="ECO:0000256" key="1">
    <source>
        <dbReference type="ARBA" id="ARBA00022617"/>
    </source>
</evidence>
<evidence type="ECO:0000256" key="6">
    <source>
        <dbReference type="SAM" id="SignalP"/>
    </source>
</evidence>
<sequence length="187" mass="18846">MMRTAGIIAVAIASAAFGAATTGWAVHTGRGTGLSPAVLSNTGYDGPAAVPLGDLAGGAVPRGPIEMKNPLGSGPGVIAEGKKMFNAMNCSGCHGYTGGGGMGPPLNDGYWRYGGAPAQVYKSIFEGRPQGMPAWGVALPPEEIWQLTAFVESLGGSVKPGQAYDSRLGDDHEGSTSKAGSPILEGQ</sequence>
<comment type="caution">
    <text evidence="8">The sequence shown here is derived from an EMBL/GenBank/DDBJ whole genome shotgun (WGS) entry which is preliminary data.</text>
</comment>
<evidence type="ECO:0000256" key="3">
    <source>
        <dbReference type="ARBA" id="ARBA00023004"/>
    </source>
</evidence>
<dbReference type="Proteomes" id="UP000782554">
    <property type="component" value="Unassembled WGS sequence"/>
</dbReference>
<dbReference type="EMBL" id="JAIGNU010000001">
    <property type="protein sequence ID" value="MBX7500405.1"/>
    <property type="molecule type" value="Genomic_DNA"/>
</dbReference>
<proteinExistence type="predicted"/>
<dbReference type="Gene3D" id="1.10.760.10">
    <property type="entry name" value="Cytochrome c-like domain"/>
    <property type="match status" value="1"/>
</dbReference>
<name>A0ABS7JRY2_9SPHN</name>
<evidence type="ECO:0000256" key="2">
    <source>
        <dbReference type="ARBA" id="ARBA00022723"/>
    </source>
</evidence>
<reference evidence="8 9" key="1">
    <citation type="submission" date="2021-08" db="EMBL/GenBank/DDBJ databases">
        <title>Comparative Genomics Analysis of the Genus Qipengyuania Reveals Extensive Genetic Diversity and Metabolic Versatility, Including the Description of Fifteen Novel Species.</title>
        <authorList>
            <person name="Liu Y."/>
        </authorList>
    </citation>
    <scope>NUCLEOTIDE SEQUENCE [LARGE SCALE GENOMIC DNA]</scope>
    <source>
        <strain evidence="8 9">YG27</strain>
    </source>
</reference>
<evidence type="ECO:0000313" key="8">
    <source>
        <dbReference type="EMBL" id="MBX7500405.1"/>
    </source>
</evidence>
<evidence type="ECO:0000259" key="7">
    <source>
        <dbReference type="PROSITE" id="PS51007"/>
    </source>
</evidence>
<accession>A0ABS7JRY2</accession>
<dbReference type="InterPro" id="IPR009056">
    <property type="entry name" value="Cyt_c-like_dom"/>
</dbReference>
<keyword evidence="1 4" id="KW-0349">Heme</keyword>
<evidence type="ECO:0000256" key="4">
    <source>
        <dbReference type="PROSITE-ProRule" id="PRU00433"/>
    </source>
</evidence>
<dbReference type="PROSITE" id="PS51007">
    <property type="entry name" value="CYTC"/>
    <property type="match status" value="1"/>
</dbReference>
<dbReference type="InterPro" id="IPR050597">
    <property type="entry name" value="Cytochrome_c_Oxidase_Subunit"/>
</dbReference>
<feature type="region of interest" description="Disordered" evidence="5">
    <location>
        <begin position="162"/>
        <end position="187"/>
    </location>
</feature>
<dbReference type="PANTHER" id="PTHR33751:SF1">
    <property type="entry name" value="CBB3-TYPE CYTOCHROME C OXIDASE SUBUNIT FIXP"/>
    <property type="match status" value="1"/>
</dbReference>
<feature type="chain" id="PRO_5045328407" evidence="6">
    <location>
        <begin position="26"/>
        <end position="187"/>
    </location>
</feature>
<dbReference type="Pfam" id="PF13442">
    <property type="entry name" value="Cytochrome_CBB3"/>
    <property type="match status" value="1"/>
</dbReference>
<keyword evidence="3 4" id="KW-0408">Iron</keyword>
<dbReference type="InterPro" id="IPR036909">
    <property type="entry name" value="Cyt_c-like_dom_sf"/>
</dbReference>
<keyword evidence="9" id="KW-1185">Reference proteome</keyword>
<keyword evidence="6" id="KW-0732">Signal</keyword>
<feature type="signal peptide" evidence="6">
    <location>
        <begin position="1"/>
        <end position="25"/>
    </location>
</feature>
<dbReference type="RefSeq" id="WP_221600650.1">
    <property type="nucleotide sequence ID" value="NZ_JAIGNU010000001.1"/>
</dbReference>
<evidence type="ECO:0000313" key="9">
    <source>
        <dbReference type="Proteomes" id="UP000782554"/>
    </source>
</evidence>
<gene>
    <name evidence="8" type="ORF">K3181_02960</name>
</gene>
<dbReference type="PANTHER" id="PTHR33751">
    <property type="entry name" value="CBB3-TYPE CYTOCHROME C OXIDASE SUBUNIT FIXP"/>
    <property type="match status" value="1"/>
</dbReference>
<keyword evidence="2 4" id="KW-0479">Metal-binding</keyword>
<dbReference type="SUPFAM" id="SSF46626">
    <property type="entry name" value="Cytochrome c"/>
    <property type="match status" value="1"/>
</dbReference>